<organism evidence="2 3">
    <name type="scientific">Microbacterium marmarense</name>
    <dbReference type="NCBI Taxonomy" id="3122051"/>
    <lineage>
        <taxon>Bacteria</taxon>
        <taxon>Bacillati</taxon>
        <taxon>Actinomycetota</taxon>
        <taxon>Actinomycetes</taxon>
        <taxon>Micrococcales</taxon>
        <taxon>Microbacteriaceae</taxon>
        <taxon>Microbacterium</taxon>
    </lineage>
</organism>
<name>A0ABU8LR11_9MICO</name>
<comment type="caution">
    <text evidence="2">The sequence shown here is derived from an EMBL/GenBank/DDBJ whole genome shotgun (WGS) entry which is preliminary data.</text>
</comment>
<dbReference type="PANTHER" id="PTHR36509">
    <property type="entry name" value="BLL3101 PROTEIN"/>
    <property type="match status" value="1"/>
</dbReference>
<sequence>MSSCSLPLGAAALFDEHVAQSFECRKGCCERPKFAVVKRCGGFGDDLRPDTDGRYYVLQFVDAWTNNFAYVGHRATGTGEGDFLLVPPGWQGEAPDGHTVIHVPTHVASIVGRWAVASDADLAVVHALQDTTTLTQLDVSATPKGIAVPDASAPEDVAFFEKMRLWSQQFAPAARDRGPVVATLDRGVEWLAQV</sequence>
<gene>
    <name evidence="2" type="ORF">WDU96_03660</name>
</gene>
<reference evidence="2 3" key="1">
    <citation type="submission" date="2024-02" db="EMBL/GenBank/DDBJ databases">
        <authorList>
            <person name="Saticioglu I.B."/>
        </authorList>
    </citation>
    <scope>NUCLEOTIDE SEQUENCE [LARGE SCALE GENOMIC DNA]</scope>
    <source>
        <strain evidence="2 3">Mu-86</strain>
    </source>
</reference>
<dbReference type="InterPro" id="IPR037050">
    <property type="entry name" value="DUF1254_sf"/>
</dbReference>
<evidence type="ECO:0000313" key="3">
    <source>
        <dbReference type="Proteomes" id="UP001368654"/>
    </source>
</evidence>
<dbReference type="Gene3D" id="2.60.40.1610">
    <property type="entry name" value="Domain of unknown function DUF1254"/>
    <property type="match status" value="1"/>
</dbReference>
<dbReference type="Proteomes" id="UP001368654">
    <property type="component" value="Unassembled WGS sequence"/>
</dbReference>
<dbReference type="Pfam" id="PF06863">
    <property type="entry name" value="DUF1254"/>
    <property type="match status" value="1"/>
</dbReference>
<protein>
    <submittedName>
        <fullName evidence="2">DUF1254 domain-containing protein</fullName>
    </submittedName>
</protein>
<proteinExistence type="predicted"/>
<evidence type="ECO:0000313" key="2">
    <source>
        <dbReference type="EMBL" id="MEJ1154695.1"/>
    </source>
</evidence>
<dbReference type="SUPFAM" id="SSF160935">
    <property type="entry name" value="VPA0735-like"/>
    <property type="match status" value="1"/>
</dbReference>
<evidence type="ECO:0000259" key="1">
    <source>
        <dbReference type="Pfam" id="PF06863"/>
    </source>
</evidence>
<keyword evidence="3" id="KW-1185">Reference proteome</keyword>
<dbReference type="EMBL" id="JBBDGL010000001">
    <property type="protein sequence ID" value="MEJ1154695.1"/>
    <property type="molecule type" value="Genomic_DNA"/>
</dbReference>
<feature type="domain" description="DUF1254" evidence="1">
    <location>
        <begin position="49"/>
        <end position="135"/>
    </location>
</feature>
<dbReference type="PANTHER" id="PTHR36509:SF2">
    <property type="entry name" value="BLL3101 PROTEIN"/>
    <property type="match status" value="1"/>
</dbReference>
<dbReference type="RefSeq" id="WP_337337128.1">
    <property type="nucleotide sequence ID" value="NZ_JBBDGL010000001.1"/>
</dbReference>
<accession>A0ABU8LR11</accession>
<dbReference type="InterPro" id="IPR010679">
    <property type="entry name" value="DUF1254"/>
</dbReference>